<dbReference type="AlphaFoldDB" id="A0A4R7J4K2"/>
<comment type="caution">
    <text evidence="1">The sequence shown here is derived from an EMBL/GenBank/DDBJ whole genome shotgun (WGS) entry which is preliminary data.</text>
</comment>
<accession>A0A4R7J4K2</accession>
<sequence>MTWRRAVAASSVALLVSGVILTVLPWGSPRGVPTEQVLDQLISQDPDYDGIRRSEPGYRQYSLRQEGVMIVSFHGPYKNPIQTWSALQGIAFEGPNGPEVSEFSVVNGVAGSEVVGDFCKDGQCDTWAIYSSFDDVVLYASYVTSPERTSADEAAQRVCSTWRALELVQECDDLEFVSK</sequence>
<keyword evidence="2" id="KW-1185">Reference proteome</keyword>
<gene>
    <name evidence="1" type="ORF">CLV29_2725</name>
</gene>
<organism evidence="1 2">
    <name type="scientific">Naumannella halotolerans</name>
    <dbReference type="NCBI Taxonomy" id="993414"/>
    <lineage>
        <taxon>Bacteria</taxon>
        <taxon>Bacillati</taxon>
        <taxon>Actinomycetota</taxon>
        <taxon>Actinomycetes</taxon>
        <taxon>Propionibacteriales</taxon>
        <taxon>Propionibacteriaceae</taxon>
        <taxon>Naumannella</taxon>
    </lineage>
</organism>
<proteinExistence type="predicted"/>
<name>A0A4R7J4K2_9ACTN</name>
<evidence type="ECO:0000313" key="1">
    <source>
        <dbReference type="EMBL" id="TDT31309.1"/>
    </source>
</evidence>
<dbReference type="EMBL" id="SOAW01000002">
    <property type="protein sequence ID" value="TDT31309.1"/>
    <property type="molecule type" value="Genomic_DNA"/>
</dbReference>
<dbReference type="Proteomes" id="UP000295371">
    <property type="component" value="Unassembled WGS sequence"/>
</dbReference>
<reference evidence="1 2" key="1">
    <citation type="submission" date="2019-03" db="EMBL/GenBank/DDBJ databases">
        <title>Genomic Encyclopedia of Archaeal and Bacterial Type Strains, Phase II (KMG-II): from individual species to whole genera.</title>
        <authorList>
            <person name="Goeker M."/>
        </authorList>
    </citation>
    <scope>NUCLEOTIDE SEQUENCE [LARGE SCALE GENOMIC DNA]</scope>
    <source>
        <strain evidence="1 2">DSM 24323</strain>
    </source>
</reference>
<protein>
    <submittedName>
        <fullName evidence="1">Uncharacterized protein</fullName>
    </submittedName>
</protein>
<evidence type="ECO:0000313" key="2">
    <source>
        <dbReference type="Proteomes" id="UP000295371"/>
    </source>
</evidence>